<feature type="region of interest" description="Disordered" evidence="1">
    <location>
        <begin position="1"/>
        <end position="54"/>
    </location>
</feature>
<evidence type="ECO:0000313" key="2">
    <source>
        <dbReference type="EMBL" id="TNN88351.1"/>
    </source>
</evidence>
<gene>
    <name evidence="2" type="ORF">EYF80_001567</name>
</gene>
<evidence type="ECO:0000256" key="1">
    <source>
        <dbReference type="SAM" id="MobiDB-lite"/>
    </source>
</evidence>
<protein>
    <submittedName>
        <fullName evidence="2">Uncharacterized protein</fullName>
    </submittedName>
</protein>
<dbReference type="AlphaFoldDB" id="A0A4Z2JEC1"/>
<keyword evidence="3" id="KW-1185">Reference proteome</keyword>
<accession>A0A4Z2JEC1</accession>
<organism evidence="2 3">
    <name type="scientific">Liparis tanakae</name>
    <name type="common">Tanaka's snailfish</name>
    <dbReference type="NCBI Taxonomy" id="230148"/>
    <lineage>
        <taxon>Eukaryota</taxon>
        <taxon>Metazoa</taxon>
        <taxon>Chordata</taxon>
        <taxon>Craniata</taxon>
        <taxon>Vertebrata</taxon>
        <taxon>Euteleostomi</taxon>
        <taxon>Actinopterygii</taxon>
        <taxon>Neopterygii</taxon>
        <taxon>Teleostei</taxon>
        <taxon>Neoteleostei</taxon>
        <taxon>Acanthomorphata</taxon>
        <taxon>Eupercaria</taxon>
        <taxon>Perciformes</taxon>
        <taxon>Cottioidei</taxon>
        <taxon>Cottales</taxon>
        <taxon>Liparidae</taxon>
        <taxon>Liparis</taxon>
    </lineage>
</organism>
<name>A0A4Z2JEC1_9TELE</name>
<dbReference type="Proteomes" id="UP000314294">
    <property type="component" value="Unassembled WGS sequence"/>
</dbReference>
<proteinExistence type="predicted"/>
<reference evidence="2 3" key="1">
    <citation type="submission" date="2019-03" db="EMBL/GenBank/DDBJ databases">
        <title>First draft genome of Liparis tanakae, snailfish: a comprehensive survey of snailfish specific genes.</title>
        <authorList>
            <person name="Kim W."/>
            <person name="Song I."/>
            <person name="Jeong J.-H."/>
            <person name="Kim D."/>
            <person name="Kim S."/>
            <person name="Ryu S."/>
            <person name="Song J.Y."/>
            <person name="Lee S.K."/>
        </authorList>
    </citation>
    <scope>NUCLEOTIDE SEQUENCE [LARGE SCALE GENOMIC DNA]</scope>
    <source>
        <tissue evidence="2">Muscle</tissue>
    </source>
</reference>
<feature type="compositionally biased region" description="Polar residues" evidence="1">
    <location>
        <begin position="1"/>
        <end position="12"/>
    </location>
</feature>
<comment type="caution">
    <text evidence="2">The sequence shown here is derived from an EMBL/GenBank/DDBJ whole genome shotgun (WGS) entry which is preliminary data.</text>
</comment>
<sequence>MHLYATESNYKTEPQLPRMGMRAAKSEPQENPYGPSGPPKRPRRSAARENSSKMFHVRHKAIRSTFNQNETVEIYHVPMMDH</sequence>
<dbReference type="EMBL" id="SRLO01000006">
    <property type="protein sequence ID" value="TNN88351.1"/>
    <property type="molecule type" value="Genomic_DNA"/>
</dbReference>
<evidence type="ECO:0000313" key="3">
    <source>
        <dbReference type="Proteomes" id="UP000314294"/>
    </source>
</evidence>